<dbReference type="PANTHER" id="PTHR33608:SF6">
    <property type="entry name" value="BLL2464 PROTEIN"/>
    <property type="match status" value="1"/>
</dbReference>
<dbReference type="Proteomes" id="UP001225906">
    <property type="component" value="Unassembled WGS sequence"/>
</dbReference>
<evidence type="ECO:0000313" key="3">
    <source>
        <dbReference type="Proteomes" id="UP001225906"/>
    </source>
</evidence>
<dbReference type="EMBL" id="JAVCAP010000021">
    <property type="protein sequence ID" value="MDP8568250.1"/>
    <property type="molecule type" value="Genomic_DNA"/>
</dbReference>
<feature type="domain" description="DUF58" evidence="1">
    <location>
        <begin position="50"/>
        <end position="251"/>
    </location>
</feature>
<dbReference type="Pfam" id="PF01882">
    <property type="entry name" value="DUF58"/>
    <property type="match status" value="1"/>
</dbReference>
<accession>A0ABT9JUR7</accession>
<sequence>MGWAMEIPVVHYRLGWKPAGYQAGLVSGVNAGLGDTLRAVVPWLEYPDPRRLDVRATLRDPFEKLWVRDFKRNTAIQVMALVDGSASMAYQGVHARPQVVGDLLFTLARSAYAAGDAFGCSVAAAQLQAALCLPPRISRSAPLWIQRQWPQFQPAGDRVDGLFEAAAGLSKRKSLVFLVSDFHWPPAVLNALLKRLSHHDVVPVLLEDPAERQPQTGSGFANLQDMESGRQRFVWLNQATRHTLQQRAAAHVQSVAALCQRHGRRLFLLNGAFSAPSLTQYFIQR</sequence>
<dbReference type="PANTHER" id="PTHR33608">
    <property type="entry name" value="BLL2464 PROTEIN"/>
    <property type="match status" value="1"/>
</dbReference>
<evidence type="ECO:0000313" key="2">
    <source>
        <dbReference type="EMBL" id="MDP8568250.1"/>
    </source>
</evidence>
<organism evidence="2 3">
    <name type="scientific">Methylophilus aquaticus</name>
    <dbReference type="NCBI Taxonomy" id="1971610"/>
    <lineage>
        <taxon>Bacteria</taxon>
        <taxon>Pseudomonadati</taxon>
        <taxon>Pseudomonadota</taxon>
        <taxon>Betaproteobacteria</taxon>
        <taxon>Nitrosomonadales</taxon>
        <taxon>Methylophilaceae</taxon>
        <taxon>Methylophilus</taxon>
    </lineage>
</organism>
<evidence type="ECO:0000259" key="1">
    <source>
        <dbReference type="Pfam" id="PF01882"/>
    </source>
</evidence>
<comment type="caution">
    <text evidence="2">The sequence shown here is derived from an EMBL/GenBank/DDBJ whole genome shotgun (WGS) entry which is preliminary data.</text>
</comment>
<dbReference type="InterPro" id="IPR002881">
    <property type="entry name" value="DUF58"/>
</dbReference>
<name>A0ABT9JUR7_9PROT</name>
<gene>
    <name evidence="2" type="ORF">Q9291_10360</name>
</gene>
<reference evidence="3" key="1">
    <citation type="journal article" date="2019" name="Int. J. Syst. Evol. Microbiol.">
        <title>The Global Catalogue of Microorganisms (GCM) 10K type strain sequencing project: providing services to taxonomists for standard genome sequencing and annotation.</title>
        <authorList>
            <consortium name="The Broad Institute Genomics Platform"/>
            <consortium name="The Broad Institute Genome Sequencing Center for Infectious Disease"/>
            <person name="Wu L."/>
            <person name="Ma J."/>
        </authorList>
    </citation>
    <scope>NUCLEOTIDE SEQUENCE [LARGE SCALE GENOMIC DNA]</scope>
    <source>
        <strain evidence="3">VKM B-3159</strain>
    </source>
</reference>
<proteinExistence type="predicted"/>
<keyword evidence="3" id="KW-1185">Reference proteome</keyword>
<dbReference type="RefSeq" id="WP_306389973.1">
    <property type="nucleotide sequence ID" value="NZ_JAVCAP010000021.1"/>
</dbReference>
<protein>
    <recommendedName>
        <fullName evidence="1">DUF58 domain-containing protein</fullName>
    </recommendedName>
</protein>